<accession>A0A427Y7X9</accession>
<dbReference type="EMBL" id="RSCD01000017">
    <property type="protein sequence ID" value="RSH87200.1"/>
    <property type="molecule type" value="Genomic_DNA"/>
</dbReference>
<dbReference type="AlphaFoldDB" id="A0A427Y7X9"/>
<evidence type="ECO:0000313" key="2">
    <source>
        <dbReference type="Proteomes" id="UP000279259"/>
    </source>
</evidence>
<protein>
    <submittedName>
        <fullName evidence="1">Uncharacterized protein</fullName>
    </submittedName>
</protein>
<organism evidence="1 2">
    <name type="scientific">Saitozyma podzolica</name>
    <dbReference type="NCBI Taxonomy" id="1890683"/>
    <lineage>
        <taxon>Eukaryota</taxon>
        <taxon>Fungi</taxon>
        <taxon>Dikarya</taxon>
        <taxon>Basidiomycota</taxon>
        <taxon>Agaricomycotina</taxon>
        <taxon>Tremellomycetes</taxon>
        <taxon>Tremellales</taxon>
        <taxon>Trimorphomycetaceae</taxon>
        <taxon>Saitozyma</taxon>
    </lineage>
</organism>
<gene>
    <name evidence="1" type="ORF">EHS25_003109</name>
</gene>
<evidence type="ECO:0000313" key="1">
    <source>
        <dbReference type="EMBL" id="RSH87200.1"/>
    </source>
</evidence>
<keyword evidence="2" id="KW-1185">Reference proteome</keyword>
<dbReference type="Proteomes" id="UP000279259">
    <property type="component" value="Unassembled WGS sequence"/>
</dbReference>
<dbReference type="OrthoDB" id="2561544at2759"/>
<comment type="caution">
    <text evidence="1">The sequence shown here is derived from an EMBL/GenBank/DDBJ whole genome shotgun (WGS) entry which is preliminary data.</text>
</comment>
<proteinExistence type="predicted"/>
<reference evidence="1 2" key="1">
    <citation type="submission" date="2018-11" db="EMBL/GenBank/DDBJ databases">
        <title>Genome sequence of Saitozyma podzolica DSM 27192.</title>
        <authorList>
            <person name="Aliyu H."/>
            <person name="Gorte O."/>
            <person name="Ochsenreither K."/>
        </authorList>
    </citation>
    <scope>NUCLEOTIDE SEQUENCE [LARGE SCALE GENOMIC DNA]</scope>
    <source>
        <strain evidence="1 2">DSM 27192</strain>
    </source>
</reference>
<name>A0A427Y7X9_9TREE</name>
<sequence>MAELGRLEEQWDIYYQWANRLSIISPRSLTLSAIGCFTAASIPTAIITKTHGKRVCKRICKQVDIDSNICVRWFPEPGRNEETLHMFTPSRHPQINDLKFYDMDLPDGTTLEHMMFRYVGTEPEYDNWLQDYTGYNLNMVTFDMRALTPPGM</sequence>